<dbReference type="Pfam" id="PF00150">
    <property type="entry name" value="Cellulase"/>
    <property type="match status" value="2"/>
</dbReference>
<evidence type="ECO:0000256" key="1">
    <source>
        <dbReference type="ARBA" id="ARBA00005641"/>
    </source>
</evidence>
<dbReference type="GO" id="GO:1901136">
    <property type="term" value="P:carbohydrate derivative catabolic process"/>
    <property type="evidence" value="ECO:0007669"/>
    <property type="project" value="UniProtKB-ARBA"/>
</dbReference>
<evidence type="ECO:0000259" key="6">
    <source>
        <dbReference type="Pfam" id="PF18564"/>
    </source>
</evidence>
<feature type="domain" description="Glycoside hydrolase family 5" evidence="5">
    <location>
        <begin position="29"/>
        <end position="175"/>
    </location>
</feature>
<keyword evidence="2 4" id="KW-0378">Hydrolase</keyword>
<accession>A0A5K4F3R5</accession>
<dbReference type="PANTHER" id="PTHR31308">
    <property type="match status" value="1"/>
</dbReference>
<dbReference type="Proteomes" id="UP000008854">
    <property type="component" value="Unassembled WGS sequence"/>
</dbReference>
<proteinExistence type="inferred from homology"/>
<evidence type="ECO:0000256" key="3">
    <source>
        <dbReference type="ARBA" id="ARBA00023295"/>
    </source>
</evidence>
<evidence type="ECO:0000259" key="5">
    <source>
        <dbReference type="Pfam" id="PF00150"/>
    </source>
</evidence>
<protein>
    <submittedName>
        <fullName evidence="8">Glyco_hydro_5_C domain-containing protein</fullName>
    </submittedName>
</protein>
<dbReference type="InterPro" id="IPR017853">
    <property type="entry name" value="GH"/>
</dbReference>
<keyword evidence="3 4" id="KW-0326">Glycosidase</keyword>
<dbReference type="GO" id="GO:0004553">
    <property type="term" value="F:hydrolase activity, hydrolyzing O-glycosyl compounds"/>
    <property type="evidence" value="ECO:0007669"/>
    <property type="project" value="InterPro"/>
</dbReference>
<dbReference type="PANTHER" id="PTHR31308:SF3">
    <property type="entry name" value="ENDOGLYCOCERAMIDASE"/>
    <property type="match status" value="1"/>
</dbReference>
<sequence length="557" mass="64062">MINEPPPGNFYLNPFLLLPNIAGQNLLLFYDYLVNVIRQTDKDTLIFYESVTYGIYFPFVNGIPGTGMQRVPGLLQDEMARKKSVLSYHYYCWLLQSTPATEHMPSWKQYLCDQLLLNYTFKNVRSIVQSTGGGRFLTEFGLCLPDGNPESINTVECNAVLNAADRNFESWTYWDGYELFSNLNVENISLKSFSRTYPQSTAGQPVQLRFDVDSGVFYYAFVPTQKNCTNVNSTLLVAEIFVPMSIHYPHGVKTRFNPEQLNYEVYENNTNLIFVYMPYIAGQNLLLFYDYLVNVIRQTDKDTLIFYESVTYGIYFPFVNGIPGTGMQRVPGLLQDEMARKKSVLSYHYYCWLLQSTPATEHMPSWKQYLCDQLLLNYTFKNVRSIVQSTGGGRFLTEFGLCLPDGNPESINTVECNAVLNAADRNFESWTYWDGYELFSNLNVENISLKSFSRTYPQSTAGQPVQLRFDVDSGVFYYAFVPTQKNCTNVNSTLLVAEIFVPMSIHYPHGVKTRFNPEQLNYKVYENNTNLIFVYMPCTLIKTNIELIEITIIPNQN</sequence>
<feature type="domain" description="Glycoside hydrolase family 5" evidence="5">
    <location>
        <begin position="285"/>
        <end position="434"/>
    </location>
</feature>
<dbReference type="AlphaFoldDB" id="A0A5K4F3R5"/>
<keyword evidence="7" id="KW-1185">Reference proteome</keyword>
<dbReference type="InterPro" id="IPR041036">
    <property type="entry name" value="GH5_C"/>
</dbReference>
<dbReference type="InParanoid" id="A0A5K4F3R5"/>
<dbReference type="InterPro" id="IPR001547">
    <property type="entry name" value="Glyco_hydro_5"/>
</dbReference>
<dbReference type="SUPFAM" id="SSF51445">
    <property type="entry name" value="(Trans)glycosidases"/>
    <property type="match status" value="2"/>
</dbReference>
<name>A0A5K4F3R5_SCHMA</name>
<evidence type="ECO:0000313" key="8">
    <source>
        <dbReference type="WBParaSite" id="Smp_315690.2"/>
    </source>
</evidence>
<dbReference type="InterPro" id="IPR013780">
    <property type="entry name" value="Glyco_hydro_b"/>
</dbReference>
<reference evidence="7" key="1">
    <citation type="journal article" date="2012" name="PLoS Negl. Trop. Dis.">
        <title>A systematically improved high quality genome and transcriptome of the human blood fluke Schistosoma mansoni.</title>
        <authorList>
            <person name="Protasio A.V."/>
            <person name="Tsai I.J."/>
            <person name="Babbage A."/>
            <person name="Nichol S."/>
            <person name="Hunt M."/>
            <person name="Aslett M.A."/>
            <person name="De Silva N."/>
            <person name="Velarde G.S."/>
            <person name="Anderson T.J."/>
            <person name="Clark R.C."/>
            <person name="Davidson C."/>
            <person name="Dillon G.P."/>
            <person name="Holroyd N.E."/>
            <person name="LoVerde P.T."/>
            <person name="Lloyd C."/>
            <person name="McQuillan J."/>
            <person name="Oliveira G."/>
            <person name="Otto T.D."/>
            <person name="Parker-Manuel S.J."/>
            <person name="Quail M.A."/>
            <person name="Wilson R.A."/>
            <person name="Zerlotini A."/>
            <person name="Dunne D.W."/>
            <person name="Berriman M."/>
        </authorList>
    </citation>
    <scope>NUCLEOTIDE SEQUENCE [LARGE SCALE GENOMIC DNA]</scope>
    <source>
        <strain evidence="7">Puerto Rican</strain>
    </source>
</reference>
<feature type="domain" description="Glycoside hydrolase family 5 C-terminal" evidence="6">
    <location>
        <begin position="454"/>
        <end position="534"/>
    </location>
</feature>
<evidence type="ECO:0000313" key="7">
    <source>
        <dbReference type="Proteomes" id="UP000008854"/>
    </source>
</evidence>
<dbReference type="InterPro" id="IPR052066">
    <property type="entry name" value="Glycosphingolipid_Hydrolases"/>
</dbReference>
<dbReference type="GO" id="GO:0000272">
    <property type="term" value="P:polysaccharide catabolic process"/>
    <property type="evidence" value="ECO:0007669"/>
    <property type="project" value="InterPro"/>
</dbReference>
<dbReference type="WBParaSite" id="Smp_315690.2">
    <property type="protein sequence ID" value="Smp_315690.2"/>
    <property type="gene ID" value="Smp_315690"/>
</dbReference>
<organism evidence="7 8">
    <name type="scientific">Schistosoma mansoni</name>
    <name type="common">Blood fluke</name>
    <dbReference type="NCBI Taxonomy" id="6183"/>
    <lineage>
        <taxon>Eukaryota</taxon>
        <taxon>Metazoa</taxon>
        <taxon>Spiralia</taxon>
        <taxon>Lophotrochozoa</taxon>
        <taxon>Platyhelminthes</taxon>
        <taxon>Trematoda</taxon>
        <taxon>Digenea</taxon>
        <taxon>Strigeidida</taxon>
        <taxon>Schistosomatoidea</taxon>
        <taxon>Schistosomatidae</taxon>
        <taxon>Schistosoma</taxon>
    </lineage>
</organism>
<dbReference type="Pfam" id="PF18564">
    <property type="entry name" value="Glyco_hydro_5_C"/>
    <property type="match status" value="2"/>
</dbReference>
<dbReference type="GO" id="GO:0016042">
    <property type="term" value="P:lipid catabolic process"/>
    <property type="evidence" value="ECO:0007669"/>
    <property type="project" value="UniProtKB-ARBA"/>
</dbReference>
<feature type="domain" description="Glycoside hydrolase family 5 C-terminal" evidence="6">
    <location>
        <begin position="195"/>
        <end position="273"/>
    </location>
</feature>
<evidence type="ECO:0000256" key="4">
    <source>
        <dbReference type="RuleBase" id="RU361153"/>
    </source>
</evidence>
<dbReference type="Gene3D" id="2.60.40.1180">
    <property type="entry name" value="Golgi alpha-mannosidase II"/>
    <property type="match status" value="2"/>
</dbReference>
<evidence type="ECO:0000256" key="2">
    <source>
        <dbReference type="ARBA" id="ARBA00022801"/>
    </source>
</evidence>
<dbReference type="Gene3D" id="3.20.20.80">
    <property type="entry name" value="Glycosidases"/>
    <property type="match status" value="2"/>
</dbReference>
<comment type="similarity">
    <text evidence="1 4">Belongs to the glycosyl hydrolase 5 (cellulase A) family.</text>
</comment>
<reference evidence="8" key="2">
    <citation type="submission" date="2019-11" db="UniProtKB">
        <authorList>
            <consortium name="WormBaseParasite"/>
        </authorList>
    </citation>
    <scope>IDENTIFICATION</scope>
    <source>
        <strain evidence="8">Puerto Rican</strain>
    </source>
</reference>